<dbReference type="SUPFAM" id="SSF47616">
    <property type="entry name" value="GST C-terminal domain-like"/>
    <property type="match status" value="1"/>
</dbReference>
<dbReference type="FunFam" id="3.40.30.10:FF:000034">
    <property type="entry name" value="glutathione S-transferase 1"/>
    <property type="match status" value="1"/>
</dbReference>
<dbReference type="InterPro" id="IPR004045">
    <property type="entry name" value="Glutathione_S-Trfase_N"/>
</dbReference>
<dbReference type="Gene3D" id="3.40.30.10">
    <property type="entry name" value="Glutaredoxin"/>
    <property type="match status" value="1"/>
</dbReference>
<dbReference type="PROSITE" id="PS50404">
    <property type="entry name" value="GST_NTER"/>
    <property type="match status" value="1"/>
</dbReference>
<protein>
    <submittedName>
        <fullName evidence="4">Uncharacterized protein</fullName>
    </submittedName>
</protein>
<dbReference type="GO" id="GO:0006749">
    <property type="term" value="P:glutathione metabolic process"/>
    <property type="evidence" value="ECO:0007669"/>
    <property type="project" value="TreeGrafter"/>
</dbReference>
<dbReference type="InterPro" id="IPR040079">
    <property type="entry name" value="Glutathione_S-Trfase"/>
</dbReference>
<name>A0A7R8YRV2_HERIL</name>
<dbReference type="Pfam" id="PF13417">
    <property type="entry name" value="GST_N_3"/>
    <property type="match status" value="1"/>
</dbReference>
<keyword evidence="5" id="KW-1185">Reference proteome</keyword>
<dbReference type="Pfam" id="PF00043">
    <property type="entry name" value="GST_C"/>
    <property type="match status" value="1"/>
</dbReference>
<dbReference type="SFLD" id="SFLDG00358">
    <property type="entry name" value="Main_(cytGST)"/>
    <property type="match status" value="1"/>
</dbReference>
<dbReference type="AlphaFoldDB" id="A0A7R8YRV2"/>
<dbReference type="CDD" id="cd03045">
    <property type="entry name" value="GST_N_Delta_Epsilon"/>
    <property type="match status" value="1"/>
</dbReference>
<evidence type="ECO:0000259" key="3">
    <source>
        <dbReference type="PROSITE" id="PS50405"/>
    </source>
</evidence>
<dbReference type="SMR" id="A0A7R8YRV2"/>
<dbReference type="SUPFAM" id="SSF52833">
    <property type="entry name" value="Thioredoxin-like"/>
    <property type="match status" value="1"/>
</dbReference>
<dbReference type="Proteomes" id="UP000594454">
    <property type="component" value="Chromosome 2"/>
</dbReference>
<evidence type="ECO:0000313" key="5">
    <source>
        <dbReference type="Proteomes" id="UP000594454"/>
    </source>
</evidence>
<dbReference type="FunFam" id="1.20.1050.10:FF:000007">
    <property type="entry name" value="Glutathione S-transferase 1-1"/>
    <property type="match status" value="1"/>
</dbReference>
<dbReference type="PANTHER" id="PTHR43969">
    <property type="entry name" value="GLUTATHIONE S TRANSFERASE D10, ISOFORM A-RELATED"/>
    <property type="match status" value="1"/>
</dbReference>
<dbReference type="SFLD" id="SFLDG01153">
    <property type="entry name" value="Main.4:_Theta-like"/>
    <property type="match status" value="1"/>
</dbReference>
<dbReference type="PANTHER" id="PTHR43969:SF4">
    <property type="entry name" value="FI01423P-RELATED"/>
    <property type="match status" value="1"/>
</dbReference>
<proteinExistence type="predicted"/>
<dbReference type="FunCoup" id="A0A7R8YRV2">
    <property type="interactions" value="172"/>
</dbReference>
<dbReference type="OMA" id="PRIIEWV"/>
<dbReference type="GO" id="GO:0004364">
    <property type="term" value="F:glutathione transferase activity"/>
    <property type="evidence" value="ECO:0007669"/>
    <property type="project" value="TreeGrafter"/>
</dbReference>
<dbReference type="InterPro" id="IPR036249">
    <property type="entry name" value="Thioredoxin-like_sf"/>
</dbReference>
<dbReference type="InterPro" id="IPR010987">
    <property type="entry name" value="Glutathione-S-Trfase_C-like"/>
</dbReference>
<feature type="domain" description="GST C-terminal" evidence="3">
    <location>
        <begin position="89"/>
        <end position="221"/>
    </location>
</feature>
<comment type="subunit">
    <text evidence="1">Homodimer.</text>
</comment>
<reference evidence="4 5" key="1">
    <citation type="submission" date="2020-11" db="EMBL/GenBank/DDBJ databases">
        <authorList>
            <person name="Wallbank WR R."/>
            <person name="Pardo Diaz C."/>
            <person name="Kozak K."/>
            <person name="Martin S."/>
            <person name="Jiggins C."/>
            <person name="Moest M."/>
            <person name="Warren A I."/>
            <person name="Generalovic N T."/>
            <person name="Byers J.R.P. K."/>
            <person name="Montejo-Kovacevich G."/>
            <person name="Yen C E."/>
        </authorList>
    </citation>
    <scope>NUCLEOTIDE SEQUENCE [LARGE SCALE GENOMIC DNA]</scope>
</reference>
<evidence type="ECO:0000313" key="4">
    <source>
        <dbReference type="EMBL" id="CAD7083103.1"/>
    </source>
</evidence>
<dbReference type="Gene3D" id="1.20.1050.10">
    <property type="match status" value="1"/>
</dbReference>
<dbReference type="CDD" id="cd03177">
    <property type="entry name" value="GST_C_Delta_Epsilon"/>
    <property type="match status" value="1"/>
</dbReference>
<dbReference type="InterPro" id="IPR004046">
    <property type="entry name" value="GST_C"/>
</dbReference>
<dbReference type="SFLD" id="SFLDS00019">
    <property type="entry name" value="Glutathione_Transferase_(cytos"/>
    <property type="match status" value="1"/>
</dbReference>
<feature type="domain" description="GST N-terminal" evidence="2">
    <location>
        <begin position="2"/>
        <end position="83"/>
    </location>
</feature>
<accession>A0A7R8YRV2</accession>
<gene>
    <name evidence="4" type="ORF">HERILL_LOCUS6087</name>
</gene>
<dbReference type="EMBL" id="LR899010">
    <property type="protein sequence ID" value="CAD7083103.1"/>
    <property type="molecule type" value="Genomic_DNA"/>
</dbReference>
<dbReference type="PROSITE" id="PS50405">
    <property type="entry name" value="GST_CTER"/>
    <property type="match status" value="1"/>
</dbReference>
<dbReference type="InterPro" id="IPR036282">
    <property type="entry name" value="Glutathione-S-Trfase_C_sf"/>
</dbReference>
<dbReference type="OrthoDB" id="2309723at2759"/>
<evidence type="ECO:0000259" key="2">
    <source>
        <dbReference type="PROSITE" id="PS50404"/>
    </source>
</evidence>
<dbReference type="InParanoid" id="A0A7R8YRV2"/>
<evidence type="ECO:0000256" key="1">
    <source>
        <dbReference type="ARBA" id="ARBA00011738"/>
    </source>
</evidence>
<sequence>MAKPIVYGTIVSPPVRSVLLTASALNLEIDFKEVSLTKKQHLTEEYLKKNPQHTVPTLDDNGKIAWDSHAIATYLIGKYGKNDELYPKDLYLRARIDQRLHFDTGVLFPILREIIHELVYMKQPELSERTKGKIIEGYDFLNTFLASEPYLVGNSLTVADLCCLSTVTTLNIFIPIDATKFPKLSQWVDKLTKLPYYNTANKPGIDAFARAVGQKAAEGKA</sequence>
<organism evidence="4 5">
    <name type="scientific">Hermetia illucens</name>
    <name type="common">Black soldier fly</name>
    <dbReference type="NCBI Taxonomy" id="343691"/>
    <lineage>
        <taxon>Eukaryota</taxon>
        <taxon>Metazoa</taxon>
        <taxon>Ecdysozoa</taxon>
        <taxon>Arthropoda</taxon>
        <taxon>Hexapoda</taxon>
        <taxon>Insecta</taxon>
        <taxon>Pterygota</taxon>
        <taxon>Neoptera</taxon>
        <taxon>Endopterygota</taxon>
        <taxon>Diptera</taxon>
        <taxon>Brachycera</taxon>
        <taxon>Stratiomyomorpha</taxon>
        <taxon>Stratiomyidae</taxon>
        <taxon>Hermetiinae</taxon>
        <taxon>Hermetia</taxon>
    </lineage>
</organism>